<dbReference type="AlphaFoldDB" id="A0A5N0VKK6"/>
<feature type="transmembrane region" description="Helical" evidence="1">
    <location>
        <begin position="234"/>
        <end position="252"/>
    </location>
</feature>
<feature type="transmembrane region" description="Helical" evidence="1">
    <location>
        <begin position="118"/>
        <end position="135"/>
    </location>
</feature>
<evidence type="ECO:0000313" key="2">
    <source>
        <dbReference type="EMBL" id="KAA9166849.1"/>
    </source>
</evidence>
<keyword evidence="3" id="KW-1185">Reference proteome</keyword>
<organism evidence="2 3">
    <name type="scientific">Amycolatopsis acidicola</name>
    <dbReference type="NCBI Taxonomy" id="2596893"/>
    <lineage>
        <taxon>Bacteria</taxon>
        <taxon>Bacillati</taxon>
        <taxon>Actinomycetota</taxon>
        <taxon>Actinomycetes</taxon>
        <taxon>Pseudonocardiales</taxon>
        <taxon>Pseudonocardiaceae</taxon>
        <taxon>Amycolatopsis</taxon>
    </lineage>
</organism>
<evidence type="ECO:0000313" key="3">
    <source>
        <dbReference type="Proteomes" id="UP000319769"/>
    </source>
</evidence>
<accession>A0A5N0VKK6</accession>
<protein>
    <recommendedName>
        <fullName evidence="4">Glycosyltransferase RgtA/B/C/D-like domain-containing protein</fullName>
    </recommendedName>
</protein>
<evidence type="ECO:0008006" key="4">
    <source>
        <dbReference type="Google" id="ProtNLM"/>
    </source>
</evidence>
<gene>
    <name evidence="2" type="ORF">FPZ12_001250</name>
</gene>
<feature type="transmembrane region" description="Helical" evidence="1">
    <location>
        <begin position="268"/>
        <end position="288"/>
    </location>
</feature>
<dbReference type="OrthoDB" id="3721873at2"/>
<dbReference type="EMBL" id="VMNW02000001">
    <property type="protein sequence ID" value="KAA9166849.1"/>
    <property type="molecule type" value="Genomic_DNA"/>
</dbReference>
<reference evidence="2" key="1">
    <citation type="submission" date="2019-09" db="EMBL/GenBank/DDBJ databases">
        <authorList>
            <person name="Teo W.F.A."/>
            <person name="Duangmal K."/>
        </authorList>
    </citation>
    <scope>NUCLEOTIDE SEQUENCE [LARGE SCALE GENOMIC DNA]</scope>
    <source>
        <strain evidence="2">K81G1</strain>
    </source>
</reference>
<dbReference type="Proteomes" id="UP000319769">
    <property type="component" value="Unassembled WGS sequence"/>
</dbReference>
<feature type="transmembrane region" description="Helical" evidence="1">
    <location>
        <begin position="93"/>
        <end position="111"/>
    </location>
</feature>
<feature type="transmembrane region" description="Helical" evidence="1">
    <location>
        <begin position="141"/>
        <end position="164"/>
    </location>
</feature>
<sequence>MLVIAVIGWVVLALVVLSGRRSGLLPFALVFTVVQQLVFATVPDSAFLTFRYAENIAAGHGAVFNIGERVEGYSNFAWLVLITLPKAMFGTDVVTGAVVLGVVCTLGCVLLAHKFHPLATVLVAAVSGLAAYESAGTEVPLFVLLVLAVLYAVRTGHPVAAGVFSALATMTRPDGAVLGGVVLLFLCGGAAWRWWNWWAPTGFALSALVLIAPWLAWRATYYHQPLGTWPENKLPFVFLLATLLAVAVPVLIDSRRKPSPKPRPLAPVWSRVVVVVLAALSVPAALLGRADVLDFRARQAQTAELGAWLAAGLPAGSSVNTGVGVVAYGLGSRFPVTDSLEGRAWRPALATPETFGYSATQQCASYDASYTVATFRQSATGHWVTVYARDDEAQLLIRRLGTDPEFVYVPCPT</sequence>
<dbReference type="RefSeq" id="WP_144746366.1">
    <property type="nucleotide sequence ID" value="NZ_VMNW02000001.1"/>
</dbReference>
<feature type="transmembrane region" description="Helical" evidence="1">
    <location>
        <begin position="176"/>
        <end position="195"/>
    </location>
</feature>
<feature type="transmembrane region" description="Helical" evidence="1">
    <location>
        <begin position="201"/>
        <end position="222"/>
    </location>
</feature>
<proteinExistence type="predicted"/>
<keyword evidence="1" id="KW-1133">Transmembrane helix</keyword>
<keyword evidence="1" id="KW-0472">Membrane</keyword>
<name>A0A5N0VKK6_9PSEU</name>
<keyword evidence="1" id="KW-0812">Transmembrane</keyword>
<evidence type="ECO:0000256" key="1">
    <source>
        <dbReference type="SAM" id="Phobius"/>
    </source>
</evidence>
<comment type="caution">
    <text evidence="2">The sequence shown here is derived from an EMBL/GenBank/DDBJ whole genome shotgun (WGS) entry which is preliminary data.</text>
</comment>